<comment type="function">
    <text evidence="2">Catalyzes the condensation of isopentenyl diphosphate (IPP) with allylic pyrophosphates generating different type of terpenoids.</text>
</comment>
<feature type="binding site" evidence="2">
    <location>
        <position position="54"/>
    </location>
    <ligand>
        <name>substrate</name>
    </ligand>
</feature>
<dbReference type="NCBIfam" id="TIGR00055">
    <property type="entry name" value="uppS"/>
    <property type="match status" value="1"/>
</dbReference>
<dbReference type="InterPro" id="IPR001441">
    <property type="entry name" value="UPP_synth-like"/>
</dbReference>
<dbReference type="KEGG" id="adg:Adeg_0583"/>
<gene>
    <name evidence="3" type="ordered locus">Adeg_0583</name>
</gene>
<dbReference type="AlphaFoldDB" id="C9RBV4"/>
<dbReference type="EC" id="2.5.1.-" evidence="2"/>
<keyword evidence="4" id="KW-1185">Reference proteome</keyword>
<evidence type="ECO:0000256" key="2">
    <source>
        <dbReference type="HAMAP-Rule" id="MF_01139"/>
    </source>
</evidence>
<dbReference type="HAMAP" id="MF_01139">
    <property type="entry name" value="ISPT"/>
    <property type="match status" value="1"/>
</dbReference>
<dbReference type="RefSeq" id="WP_015738609.1">
    <property type="nucleotide sequence ID" value="NC_013385.1"/>
</dbReference>
<feature type="binding site" evidence="2">
    <location>
        <begin position="86"/>
        <end position="88"/>
    </location>
    <ligand>
        <name>substrate</name>
    </ligand>
</feature>
<keyword evidence="1 2" id="KW-0808">Transferase</keyword>
<feature type="binding site" evidence="2">
    <location>
        <position position="228"/>
    </location>
    <ligand>
        <name>Mg(2+)</name>
        <dbReference type="ChEBI" id="CHEBI:18420"/>
    </ligand>
</feature>
<dbReference type="Proteomes" id="UP000002620">
    <property type="component" value="Chromosome"/>
</dbReference>
<feature type="binding site" evidence="2">
    <location>
        <position position="41"/>
    </location>
    <ligand>
        <name>Mg(2+)</name>
        <dbReference type="ChEBI" id="CHEBI:18420"/>
    </ligand>
</feature>
<comment type="similarity">
    <text evidence="2">Belongs to the UPP synthase family.</text>
</comment>
<feature type="binding site" evidence="2">
    <location>
        <begin position="215"/>
        <end position="217"/>
    </location>
    <ligand>
        <name>substrate</name>
    </ligand>
</feature>
<dbReference type="Gene3D" id="3.40.1180.10">
    <property type="entry name" value="Decaprenyl diphosphate synthase-like"/>
    <property type="match status" value="1"/>
</dbReference>
<dbReference type="PANTHER" id="PTHR10291:SF0">
    <property type="entry name" value="DEHYDRODOLICHYL DIPHOSPHATE SYNTHASE 2"/>
    <property type="match status" value="1"/>
</dbReference>
<dbReference type="STRING" id="429009.Adeg_0583"/>
<dbReference type="PROSITE" id="PS01066">
    <property type="entry name" value="UPP_SYNTHASE"/>
    <property type="match status" value="1"/>
</dbReference>
<dbReference type="HOGENOM" id="CLU_038505_1_1_9"/>
<feature type="binding site" evidence="2">
    <location>
        <position position="46"/>
    </location>
    <ligand>
        <name>substrate</name>
    </ligand>
</feature>
<evidence type="ECO:0000256" key="1">
    <source>
        <dbReference type="ARBA" id="ARBA00022679"/>
    </source>
</evidence>
<dbReference type="GO" id="GO:0045547">
    <property type="term" value="F:ditrans,polycis-polyprenyl diphosphate synthase [(2E,6E)-farnesyl diphosphate specific] activity"/>
    <property type="evidence" value="ECO:0007669"/>
    <property type="project" value="TreeGrafter"/>
</dbReference>
<feature type="binding site" evidence="2">
    <location>
        <position position="90"/>
    </location>
    <ligand>
        <name>substrate</name>
    </ligand>
</feature>
<dbReference type="EMBL" id="CP001785">
    <property type="protein sequence ID" value="ACX51731.1"/>
    <property type="molecule type" value="Genomic_DNA"/>
</dbReference>
<comment type="cofactor">
    <cofactor evidence="2">
        <name>Mg(2+)</name>
        <dbReference type="ChEBI" id="CHEBI:18420"/>
    </cofactor>
    <text evidence="2">Binds 2 magnesium ions per subunit.</text>
</comment>
<feature type="active site" description="Proton acceptor" evidence="2">
    <location>
        <position position="89"/>
    </location>
</feature>
<accession>C9RBV4</accession>
<dbReference type="InterPro" id="IPR018520">
    <property type="entry name" value="UPP_synth-like_CS"/>
</dbReference>
<dbReference type="PANTHER" id="PTHR10291">
    <property type="entry name" value="DEHYDRODOLICHYL DIPHOSPHATE SYNTHASE FAMILY MEMBER"/>
    <property type="match status" value="1"/>
</dbReference>
<proteinExistence type="inferred from homology"/>
<feature type="binding site" evidence="2">
    <location>
        <position position="92"/>
    </location>
    <ligand>
        <name>substrate</name>
    </ligand>
</feature>
<reference evidence="3 4" key="1">
    <citation type="submission" date="2009-10" db="EMBL/GenBank/DDBJ databases">
        <title>Complete sequence of chromosome of Ammonifex degensii KC4.</title>
        <authorList>
            <consortium name="US DOE Joint Genome Institute"/>
            <person name="Kerfeld C."/>
            <person name="Goodner B."/>
            <person name="Huber H."/>
            <person name="Stetter K."/>
            <person name="Lucas S."/>
            <person name="Copeland A."/>
            <person name="Lapidus A."/>
            <person name="Glavina del Rio T."/>
            <person name="Dalin E."/>
            <person name="Tice H."/>
            <person name="Bruce D."/>
            <person name="Goodwin L."/>
            <person name="Pitluck S."/>
            <person name="Saunders E."/>
            <person name="Brettin T."/>
            <person name="Detter J.C."/>
            <person name="Han C."/>
            <person name="Larimer F."/>
            <person name="Land M."/>
            <person name="Hauser L."/>
            <person name="Kyrpides N."/>
            <person name="Ovchinnikova G."/>
            <person name="Richardson P."/>
        </authorList>
    </citation>
    <scope>NUCLEOTIDE SEQUENCE [LARGE SCALE GENOMIC DNA]</scope>
    <source>
        <strain evidence="4">DSM 10501 / KC4</strain>
    </source>
</reference>
<dbReference type="OrthoDB" id="4191603at2"/>
<dbReference type="CDD" id="cd00475">
    <property type="entry name" value="Cis_IPPS"/>
    <property type="match status" value="1"/>
</dbReference>
<keyword evidence="2" id="KW-0460">Magnesium</keyword>
<dbReference type="Pfam" id="PF01255">
    <property type="entry name" value="Prenyltransf"/>
    <property type="match status" value="1"/>
</dbReference>
<comment type="subunit">
    <text evidence="2">Homodimer.</text>
</comment>
<dbReference type="SUPFAM" id="SSF64005">
    <property type="entry name" value="Undecaprenyl diphosphate synthase"/>
    <property type="match status" value="1"/>
</dbReference>
<name>C9RBV4_AMMDK</name>
<dbReference type="NCBIfam" id="NF011405">
    <property type="entry name" value="PRK14830.1"/>
    <property type="match status" value="1"/>
</dbReference>
<organism evidence="3 4">
    <name type="scientific">Ammonifex degensii (strain DSM 10501 / KC4)</name>
    <dbReference type="NCBI Taxonomy" id="429009"/>
    <lineage>
        <taxon>Bacteria</taxon>
        <taxon>Bacillati</taxon>
        <taxon>Bacillota</taxon>
        <taxon>Clostridia</taxon>
        <taxon>Thermoanaerobacterales</taxon>
        <taxon>Thermoanaerobacteraceae</taxon>
        <taxon>Ammonifex</taxon>
    </lineage>
</organism>
<dbReference type="FunFam" id="3.40.1180.10:FF:000001">
    <property type="entry name" value="(2E,6E)-farnesyl-diphosphate-specific ditrans,polycis-undecaprenyl-diphosphate synthase"/>
    <property type="match status" value="1"/>
</dbReference>
<dbReference type="eggNOG" id="COG0020">
    <property type="taxonomic scope" value="Bacteria"/>
</dbReference>
<dbReference type="GO" id="GO:0016094">
    <property type="term" value="P:polyprenol biosynthetic process"/>
    <property type="evidence" value="ECO:0007669"/>
    <property type="project" value="TreeGrafter"/>
</dbReference>
<evidence type="ECO:0000313" key="4">
    <source>
        <dbReference type="Proteomes" id="UP000002620"/>
    </source>
</evidence>
<feature type="binding site" evidence="2">
    <location>
        <position position="209"/>
    </location>
    <ligand>
        <name>substrate</name>
    </ligand>
</feature>
<dbReference type="InterPro" id="IPR036424">
    <property type="entry name" value="UPP_synth-like_sf"/>
</dbReference>
<protein>
    <recommendedName>
        <fullName evidence="2">Isoprenyl transferase</fullName>
        <ecNumber evidence="2">2.5.1.-</ecNumber>
    </recommendedName>
</protein>
<feature type="binding site" evidence="2">
    <location>
        <position position="58"/>
    </location>
    <ligand>
        <name>substrate</name>
    </ligand>
</feature>
<evidence type="ECO:0000313" key="3">
    <source>
        <dbReference type="EMBL" id="ACX51731.1"/>
    </source>
</evidence>
<sequence length="264" mass="29889">MPNPVKRQLVGNSEELPRNEKELLALIRPEALPRHVAVIMDGNGRWAAQRGLPRSAGHQAGIETLRRVVELCGELGIPILSAYAFSTENWRRPPEEVNFLMNLFVEYAAREIEELREKGVRVKVIGCRSELPPAVLAAAERLERETAQGERLLLNLAVNYGARREIVDAVRAIARKVRAGELEPEEIDEDTVAAHLYTAGLPDPDLLIRPAGEMRVSNFLLWQLAYTELYVTPVFWPDFSRVDFLQALVAYQRRERRFGGLKMS</sequence>
<keyword evidence="2" id="KW-0479">Metal-binding</keyword>
<feature type="active site" evidence="2">
    <location>
        <position position="41"/>
    </location>
</feature>
<feature type="binding site" evidence="2">
    <location>
        <begin position="42"/>
        <end position="45"/>
    </location>
    <ligand>
        <name>substrate</name>
    </ligand>
</feature>
<dbReference type="GO" id="GO:0000287">
    <property type="term" value="F:magnesium ion binding"/>
    <property type="evidence" value="ECO:0007669"/>
    <property type="project" value="UniProtKB-UniRule"/>
</dbReference>